<dbReference type="PANTHER" id="PTHR32196">
    <property type="entry name" value="ABC TRANSPORTER PERMEASE PROTEIN YPHD-RELATED-RELATED"/>
    <property type="match status" value="1"/>
</dbReference>
<evidence type="ECO:0000256" key="5">
    <source>
        <dbReference type="ARBA" id="ARBA00023136"/>
    </source>
</evidence>
<feature type="transmembrane region" description="Helical" evidence="6">
    <location>
        <begin position="26"/>
        <end position="46"/>
    </location>
</feature>
<dbReference type="Proteomes" id="UP001284601">
    <property type="component" value="Unassembled WGS sequence"/>
</dbReference>
<dbReference type="CDD" id="cd06579">
    <property type="entry name" value="TM_PBP1_transp_AraH_like"/>
    <property type="match status" value="1"/>
</dbReference>
<keyword evidence="4 6" id="KW-1133">Transmembrane helix</keyword>
<keyword evidence="5 6" id="KW-0472">Membrane</keyword>
<accession>A0ABU4HUS0</accession>
<reference evidence="8" key="1">
    <citation type="submission" date="2023-07" db="EMBL/GenBank/DDBJ databases">
        <title>Conexibacter stalactiti sp. nov., isolated from stalactites in a lava cave and emended description of the genus Conexibacter.</title>
        <authorList>
            <person name="Lee S.D."/>
        </authorList>
    </citation>
    <scope>NUCLEOTIDE SEQUENCE [LARGE SCALE GENOMIC DNA]</scope>
    <source>
        <strain evidence="8">KCTC 39840</strain>
    </source>
</reference>
<evidence type="ECO:0000256" key="6">
    <source>
        <dbReference type="SAM" id="Phobius"/>
    </source>
</evidence>
<keyword evidence="2" id="KW-1003">Cell membrane</keyword>
<feature type="transmembrane region" description="Helical" evidence="6">
    <location>
        <begin position="309"/>
        <end position="326"/>
    </location>
</feature>
<name>A0ABU4HUS0_9ACTN</name>
<keyword evidence="8" id="KW-1185">Reference proteome</keyword>
<comment type="caution">
    <text evidence="7">The sequence shown here is derived from an EMBL/GenBank/DDBJ whole genome shotgun (WGS) entry which is preliminary data.</text>
</comment>
<feature type="transmembrane region" description="Helical" evidence="6">
    <location>
        <begin position="67"/>
        <end position="98"/>
    </location>
</feature>
<proteinExistence type="predicted"/>
<sequence length="336" mass="34288">MSIETHAAVAAPAREGRARGWATSPVAPYVGLATVLVVLVAFQLATEPTFSSWSNLTNLMRSMAVPLLLAAAGTLVLLTAGVDLSIGALLGLSGIFYAKLATGGFSPLPALLLTLLAGGAIAFFVNGYLIGRVGMSFFVVTLGTGSILRGAAYLWSDNTAIDMSQNDLAATLGNTAILGDKIPVGILVAVGVAVLLWAILRYTVYGRSIYAVGGNREAAELSGVPSGWVIASVYGIVGLCAVLAGIMMIGRQTIADPNAGVGIELTVASAILLGGVALQGGVGSIWGAVLGTVFLSVLANALALHGLSSNWQLVVTGVILLLAVYLDRLRQRIGDG</sequence>
<gene>
    <name evidence="7" type="ORF">R7226_22170</name>
</gene>
<dbReference type="PANTHER" id="PTHR32196:SF72">
    <property type="entry name" value="RIBOSE IMPORT PERMEASE PROTEIN RBSC"/>
    <property type="match status" value="1"/>
</dbReference>
<evidence type="ECO:0000313" key="7">
    <source>
        <dbReference type="EMBL" id="MDW5597070.1"/>
    </source>
</evidence>
<dbReference type="RefSeq" id="WP_318599514.1">
    <property type="nucleotide sequence ID" value="NZ_JAWSTH010000073.1"/>
</dbReference>
<comment type="subcellular location">
    <subcellularLocation>
        <location evidence="1">Cell membrane</location>
        <topology evidence="1">Multi-pass membrane protein</topology>
    </subcellularLocation>
</comment>
<protein>
    <submittedName>
        <fullName evidence="7">ABC transporter permease</fullName>
    </submittedName>
</protein>
<feature type="transmembrane region" description="Helical" evidence="6">
    <location>
        <begin position="110"/>
        <end position="130"/>
    </location>
</feature>
<organism evidence="7 8">
    <name type="scientific">Conexibacter stalactiti</name>
    <dbReference type="NCBI Taxonomy" id="1940611"/>
    <lineage>
        <taxon>Bacteria</taxon>
        <taxon>Bacillati</taxon>
        <taxon>Actinomycetota</taxon>
        <taxon>Thermoleophilia</taxon>
        <taxon>Solirubrobacterales</taxon>
        <taxon>Conexibacteraceae</taxon>
        <taxon>Conexibacter</taxon>
    </lineage>
</organism>
<feature type="transmembrane region" description="Helical" evidence="6">
    <location>
        <begin position="261"/>
        <end position="278"/>
    </location>
</feature>
<evidence type="ECO:0000256" key="1">
    <source>
        <dbReference type="ARBA" id="ARBA00004651"/>
    </source>
</evidence>
<evidence type="ECO:0000256" key="3">
    <source>
        <dbReference type="ARBA" id="ARBA00022692"/>
    </source>
</evidence>
<evidence type="ECO:0000256" key="2">
    <source>
        <dbReference type="ARBA" id="ARBA00022475"/>
    </source>
</evidence>
<dbReference type="InterPro" id="IPR001851">
    <property type="entry name" value="ABC_transp_permease"/>
</dbReference>
<keyword evidence="3 6" id="KW-0812">Transmembrane</keyword>
<dbReference type="EMBL" id="JAWSTH010000073">
    <property type="protein sequence ID" value="MDW5597070.1"/>
    <property type="molecule type" value="Genomic_DNA"/>
</dbReference>
<evidence type="ECO:0000313" key="8">
    <source>
        <dbReference type="Proteomes" id="UP001284601"/>
    </source>
</evidence>
<dbReference type="Pfam" id="PF02653">
    <property type="entry name" value="BPD_transp_2"/>
    <property type="match status" value="1"/>
</dbReference>
<feature type="transmembrane region" description="Helical" evidence="6">
    <location>
        <begin position="225"/>
        <end position="249"/>
    </location>
</feature>
<feature type="transmembrane region" description="Helical" evidence="6">
    <location>
        <begin position="137"/>
        <end position="155"/>
    </location>
</feature>
<feature type="transmembrane region" description="Helical" evidence="6">
    <location>
        <begin position="182"/>
        <end position="204"/>
    </location>
</feature>
<reference evidence="7 8" key="2">
    <citation type="submission" date="2023-10" db="EMBL/GenBank/DDBJ databases">
        <authorList>
            <person name="Han X.F."/>
        </authorList>
    </citation>
    <scope>NUCLEOTIDE SEQUENCE [LARGE SCALE GENOMIC DNA]</scope>
    <source>
        <strain evidence="7 8">KCTC 39840</strain>
    </source>
</reference>
<evidence type="ECO:0000256" key="4">
    <source>
        <dbReference type="ARBA" id="ARBA00022989"/>
    </source>
</evidence>